<dbReference type="Proteomes" id="UP000617355">
    <property type="component" value="Unassembled WGS sequence"/>
</dbReference>
<dbReference type="EMBL" id="BMGI01000001">
    <property type="protein sequence ID" value="GGD23812.1"/>
    <property type="molecule type" value="Genomic_DNA"/>
</dbReference>
<evidence type="ECO:0000256" key="1">
    <source>
        <dbReference type="SAM" id="Phobius"/>
    </source>
</evidence>
<comment type="caution">
    <text evidence="2">The sequence shown here is derived from an EMBL/GenBank/DDBJ whole genome shotgun (WGS) entry which is preliminary data.</text>
</comment>
<gene>
    <name evidence="2" type="ORF">GCM10011358_05300</name>
</gene>
<feature type="transmembrane region" description="Helical" evidence="1">
    <location>
        <begin position="32"/>
        <end position="50"/>
    </location>
</feature>
<evidence type="ECO:0000313" key="2">
    <source>
        <dbReference type="EMBL" id="GGD23812.1"/>
    </source>
</evidence>
<keyword evidence="1" id="KW-0472">Membrane</keyword>
<reference evidence="3" key="1">
    <citation type="journal article" date="2019" name="Int. J. Syst. Evol. Microbiol.">
        <title>The Global Catalogue of Microorganisms (GCM) 10K type strain sequencing project: providing services to taxonomists for standard genome sequencing and annotation.</title>
        <authorList>
            <consortium name="The Broad Institute Genomics Platform"/>
            <consortium name="The Broad Institute Genome Sequencing Center for Infectious Disease"/>
            <person name="Wu L."/>
            <person name="Ma J."/>
        </authorList>
    </citation>
    <scope>NUCLEOTIDE SEQUENCE [LARGE SCALE GENOMIC DNA]</scope>
    <source>
        <strain evidence="3">CGMCC 1.12922</strain>
    </source>
</reference>
<organism evidence="2 3">
    <name type="scientific">Sinisalibacter lacisalsi</name>
    <dbReference type="NCBI Taxonomy" id="1526570"/>
    <lineage>
        <taxon>Bacteria</taxon>
        <taxon>Pseudomonadati</taxon>
        <taxon>Pseudomonadota</taxon>
        <taxon>Alphaproteobacteria</taxon>
        <taxon>Rhodobacterales</taxon>
        <taxon>Roseobacteraceae</taxon>
        <taxon>Sinisalibacter</taxon>
    </lineage>
</organism>
<name>A0ABQ1QD94_9RHOB</name>
<proteinExistence type="predicted"/>
<keyword evidence="1" id="KW-0812">Transmembrane</keyword>
<feature type="transmembrane region" description="Helical" evidence="1">
    <location>
        <begin position="71"/>
        <end position="93"/>
    </location>
</feature>
<sequence>MIVRLGRYTVIYLATLAALLVIGLVMTMRLEMAPPSGLSVLLPPLVGAIIEGQRLARSEIEKIVVADAWRAAAAMTVIALVVDAAVLVVAQFLPGPREILIALSPAFFVFSGITLALLVLLANRYGLTFAFNNERKRKTGR</sequence>
<keyword evidence="3" id="KW-1185">Reference proteome</keyword>
<protein>
    <submittedName>
        <fullName evidence="2">Uncharacterized protein</fullName>
    </submittedName>
</protein>
<dbReference type="NCBIfam" id="NF038216">
    <property type="entry name" value="ABZJ_00895_fam"/>
    <property type="match status" value="1"/>
</dbReference>
<dbReference type="InterPro" id="IPR047730">
    <property type="entry name" value="ABZJ_00895-like"/>
</dbReference>
<evidence type="ECO:0000313" key="3">
    <source>
        <dbReference type="Proteomes" id="UP000617355"/>
    </source>
</evidence>
<feature type="transmembrane region" description="Helical" evidence="1">
    <location>
        <begin position="7"/>
        <end position="26"/>
    </location>
</feature>
<feature type="transmembrane region" description="Helical" evidence="1">
    <location>
        <begin position="99"/>
        <end position="122"/>
    </location>
</feature>
<dbReference type="RefSeq" id="WP_188526055.1">
    <property type="nucleotide sequence ID" value="NZ_BMGI01000001.1"/>
</dbReference>
<accession>A0ABQ1QD94</accession>
<keyword evidence="1" id="KW-1133">Transmembrane helix</keyword>